<protein>
    <recommendedName>
        <fullName evidence="7">Transmembrane protein 135 N-terminal domain-containing protein</fullName>
    </recommendedName>
</protein>
<dbReference type="Proteomes" id="UP001152562">
    <property type="component" value="Unassembled WGS sequence"/>
</dbReference>
<evidence type="ECO:0000256" key="2">
    <source>
        <dbReference type="ARBA" id="ARBA00008924"/>
    </source>
</evidence>
<comment type="similarity">
    <text evidence="2">Belongs to the TMEM135 family.</text>
</comment>
<evidence type="ECO:0000256" key="6">
    <source>
        <dbReference type="SAM" id="Phobius"/>
    </source>
</evidence>
<feature type="transmembrane region" description="Helical" evidence="6">
    <location>
        <begin position="99"/>
        <end position="125"/>
    </location>
</feature>
<dbReference type="Pfam" id="PF15982">
    <property type="entry name" value="TMEM135_C_rich"/>
    <property type="match status" value="1"/>
</dbReference>
<organism evidence="8 9">
    <name type="scientific">Pieris brassicae</name>
    <name type="common">White butterfly</name>
    <name type="synonym">Large white butterfly</name>
    <dbReference type="NCBI Taxonomy" id="7116"/>
    <lineage>
        <taxon>Eukaryota</taxon>
        <taxon>Metazoa</taxon>
        <taxon>Ecdysozoa</taxon>
        <taxon>Arthropoda</taxon>
        <taxon>Hexapoda</taxon>
        <taxon>Insecta</taxon>
        <taxon>Pterygota</taxon>
        <taxon>Neoptera</taxon>
        <taxon>Endopterygota</taxon>
        <taxon>Lepidoptera</taxon>
        <taxon>Glossata</taxon>
        <taxon>Ditrysia</taxon>
        <taxon>Papilionoidea</taxon>
        <taxon>Pieridae</taxon>
        <taxon>Pierinae</taxon>
        <taxon>Pieris</taxon>
    </lineage>
</organism>
<keyword evidence="9" id="KW-1185">Reference proteome</keyword>
<dbReference type="EMBL" id="CALOZG010000003">
    <property type="protein sequence ID" value="CAH3995874.1"/>
    <property type="molecule type" value="Genomic_DNA"/>
</dbReference>
<dbReference type="PANTHER" id="PTHR12459:SF15">
    <property type="entry name" value="TRANSMEMBRANE PROTEIN 135"/>
    <property type="match status" value="1"/>
</dbReference>
<dbReference type="InterPro" id="IPR026749">
    <property type="entry name" value="Tmem135"/>
</dbReference>
<proteinExistence type="inferred from homology"/>
<reference evidence="8" key="1">
    <citation type="submission" date="2022-05" db="EMBL/GenBank/DDBJ databases">
        <authorList>
            <person name="Okamura Y."/>
        </authorList>
    </citation>
    <scope>NUCLEOTIDE SEQUENCE</scope>
</reference>
<dbReference type="AlphaFoldDB" id="A0A9P0X5H6"/>
<dbReference type="InterPro" id="IPR031926">
    <property type="entry name" value="TMEM135_N"/>
</dbReference>
<evidence type="ECO:0000256" key="5">
    <source>
        <dbReference type="ARBA" id="ARBA00023136"/>
    </source>
</evidence>
<comment type="caution">
    <text evidence="8">The sequence shown here is derived from an EMBL/GenBank/DDBJ whole genome shotgun (WGS) entry which is preliminary data.</text>
</comment>
<dbReference type="PANTHER" id="PTHR12459">
    <property type="entry name" value="TRANSMEMBRANE PROTEIN 135-RELATED"/>
    <property type="match status" value="1"/>
</dbReference>
<feature type="transmembrane region" description="Helical" evidence="6">
    <location>
        <begin position="284"/>
        <end position="303"/>
    </location>
</feature>
<evidence type="ECO:0000256" key="3">
    <source>
        <dbReference type="ARBA" id="ARBA00022692"/>
    </source>
</evidence>
<evidence type="ECO:0000256" key="1">
    <source>
        <dbReference type="ARBA" id="ARBA00004127"/>
    </source>
</evidence>
<evidence type="ECO:0000313" key="8">
    <source>
        <dbReference type="EMBL" id="CAH3995874.1"/>
    </source>
</evidence>
<evidence type="ECO:0000313" key="9">
    <source>
        <dbReference type="Proteomes" id="UP001152562"/>
    </source>
</evidence>
<name>A0A9P0X5H6_PIEBR</name>
<comment type="subcellular location">
    <subcellularLocation>
        <location evidence="1">Endomembrane system</location>
        <topology evidence="1">Multi-pass membrane protein</topology>
    </subcellularLocation>
</comment>
<gene>
    <name evidence="8" type="ORF">PIBRA_LOCUS2353</name>
</gene>
<accession>A0A9P0X5H6</accession>
<feature type="domain" description="Transmembrane protein 135 N-terminal" evidence="7">
    <location>
        <begin position="41"/>
        <end position="168"/>
    </location>
</feature>
<feature type="transmembrane region" description="Helical" evidence="6">
    <location>
        <begin position="177"/>
        <end position="200"/>
    </location>
</feature>
<evidence type="ECO:0000256" key="4">
    <source>
        <dbReference type="ARBA" id="ARBA00022989"/>
    </source>
</evidence>
<sequence>MYYMESQSFTTEACRCVCDTGYLKMAEISKHMFESACRDLHCSEILHPWDRSCWSSSIQTYKDSFIGSARYYAVIHLVQNALRGKKVLERNELIKAGEYYIRSTILGGLISGTCVSLSCFLRFLIGRKMNYYTYLMIPNMMNGVFILLEPPSRRGLIINLFSNLVIEYWLRSLQRSGYISLSTSKQTFIFSLGSALLFYLMRLEGEKKNRTPLLWLFTPEKVRRKTDDTKNVCPHDGPCLKYIFKGSAKYFSVGLAFTIAKTILPKVRTPLKALLSIRGRHLSMAFFFGSYIGIYRAVICFLCRKRGYDSALYALPAGYVAGLSFLFKSNLGFAIAALTGAFKIYSTTLYEKNILSEKFQLPLIMYCICQGILFHTRFMHPDVCPSYVFNLMKSVSNGRSDKIYKRLLEILKTASV</sequence>
<evidence type="ECO:0000259" key="7">
    <source>
        <dbReference type="Pfam" id="PF15982"/>
    </source>
</evidence>
<keyword evidence="5 6" id="KW-0472">Membrane</keyword>
<keyword evidence="3 6" id="KW-0812">Transmembrane</keyword>
<keyword evidence="4 6" id="KW-1133">Transmembrane helix</keyword>
<dbReference type="GO" id="GO:0012505">
    <property type="term" value="C:endomembrane system"/>
    <property type="evidence" value="ECO:0007669"/>
    <property type="project" value="UniProtKB-SubCell"/>
</dbReference>